<evidence type="ECO:0000313" key="1">
    <source>
        <dbReference type="EMBL" id="AOW00711.1"/>
    </source>
</evidence>
<gene>
    <name evidence="1" type="ORF">YALI1_A16031g</name>
</gene>
<dbReference type="RefSeq" id="XP_068137913.1">
    <property type="nucleotide sequence ID" value="XM_068281812.1"/>
</dbReference>
<name>A0A1D8N510_YARLL</name>
<dbReference type="EMBL" id="CP017553">
    <property type="protein sequence ID" value="AOW00711.1"/>
    <property type="molecule type" value="Genomic_DNA"/>
</dbReference>
<evidence type="ECO:0000313" key="2">
    <source>
        <dbReference type="Proteomes" id="UP000182444"/>
    </source>
</evidence>
<dbReference type="AlphaFoldDB" id="A0A1D8N510"/>
<sequence length="75" mass="8715">MQYIASMYCMYCKEELRGCGYKYRVTPNWVKISMSEKSGHREHRRVETCGNLWKLVAQGGDYDEGNTHRCLVSGC</sequence>
<protein>
    <submittedName>
        <fullName evidence="1">Uncharacterized protein</fullName>
    </submittedName>
</protein>
<accession>A0A1D8N510</accession>
<dbReference type="Proteomes" id="UP000182444">
    <property type="component" value="Chromosome 1A"/>
</dbReference>
<organism evidence="1 2">
    <name type="scientific">Yarrowia lipolytica</name>
    <name type="common">Candida lipolytica</name>
    <dbReference type="NCBI Taxonomy" id="4952"/>
    <lineage>
        <taxon>Eukaryota</taxon>
        <taxon>Fungi</taxon>
        <taxon>Dikarya</taxon>
        <taxon>Ascomycota</taxon>
        <taxon>Saccharomycotina</taxon>
        <taxon>Dipodascomycetes</taxon>
        <taxon>Dipodascales</taxon>
        <taxon>Dipodascales incertae sedis</taxon>
        <taxon>Yarrowia</taxon>
    </lineage>
</organism>
<dbReference type="VEuPathDB" id="FungiDB:YALI1_A16031g"/>
<reference evidence="1 2" key="1">
    <citation type="journal article" date="2016" name="PLoS ONE">
        <title>Sequence Assembly of Yarrowia lipolytica Strain W29/CLIB89 Shows Transposable Element Diversity.</title>
        <authorList>
            <person name="Magnan C."/>
            <person name="Yu J."/>
            <person name="Chang I."/>
            <person name="Jahn E."/>
            <person name="Kanomata Y."/>
            <person name="Wu J."/>
            <person name="Zeller M."/>
            <person name="Oakes M."/>
            <person name="Baldi P."/>
            <person name="Sandmeyer S."/>
        </authorList>
    </citation>
    <scope>NUCLEOTIDE SEQUENCE [LARGE SCALE GENOMIC DNA]</scope>
    <source>
        <strain evidence="2">CLIB89(W29)</strain>
    </source>
</reference>
<dbReference type="GeneID" id="94582472"/>
<proteinExistence type="predicted"/>